<organism evidence="2 3">
    <name type="scientific">Tenebrio molitor</name>
    <name type="common">Yellow mealworm beetle</name>
    <dbReference type="NCBI Taxonomy" id="7067"/>
    <lineage>
        <taxon>Eukaryota</taxon>
        <taxon>Metazoa</taxon>
        <taxon>Ecdysozoa</taxon>
        <taxon>Arthropoda</taxon>
        <taxon>Hexapoda</taxon>
        <taxon>Insecta</taxon>
        <taxon>Pterygota</taxon>
        <taxon>Neoptera</taxon>
        <taxon>Endopterygota</taxon>
        <taxon>Coleoptera</taxon>
        <taxon>Polyphaga</taxon>
        <taxon>Cucujiformia</taxon>
        <taxon>Tenebrionidae</taxon>
        <taxon>Tenebrio</taxon>
    </lineage>
</organism>
<reference evidence="2" key="1">
    <citation type="journal article" date="2020" name="J Insects Food Feed">
        <title>The yellow mealworm (Tenebrio molitor) genome: a resource for the emerging insects as food and feed industry.</title>
        <authorList>
            <person name="Eriksson T."/>
            <person name="Andere A."/>
            <person name="Kelstrup H."/>
            <person name="Emery V."/>
            <person name="Picard C."/>
        </authorList>
    </citation>
    <scope>NUCLEOTIDE SEQUENCE</scope>
    <source>
        <strain evidence="2">Stoneville</strain>
        <tissue evidence="2">Whole head</tissue>
    </source>
</reference>
<dbReference type="Pfam" id="PF11901">
    <property type="entry name" value="DM9"/>
    <property type="match status" value="2"/>
</dbReference>
<reference evidence="2" key="2">
    <citation type="submission" date="2021-08" db="EMBL/GenBank/DDBJ databases">
        <authorList>
            <person name="Eriksson T."/>
        </authorList>
    </citation>
    <scope>NUCLEOTIDE SEQUENCE</scope>
    <source>
        <strain evidence="2">Stoneville</strain>
        <tissue evidence="2">Whole head</tissue>
    </source>
</reference>
<dbReference type="PANTHER" id="PTHR31649:SF10">
    <property type="entry name" value="IP19903P-RELATED"/>
    <property type="match status" value="1"/>
</dbReference>
<keyword evidence="3" id="KW-1185">Reference proteome</keyword>
<sequence length="324" mass="36109">MKLLSVPVTIIFLLHHCGVGSLENYYWREYVGRVPEDAIVAGETAAHTNVYIGQGCVQNGGLIVGAIFPGVKEVHVPYGGDKKLDKYVKILCGPQDNFYWMSANYSNLHLEVIGKHAVIGGHEHAHGYMNIGRISYGGDIKVGKVTSYWPGKAYFYFVDNDYYWREYVGRVPQDAIVAGKTAADKNVYIGQGYVKNAGLIVGSIYPGVKEVHVPYDGDKKLDKYIKILCGPQDNFYWMSANYSNLHLEVIDKHAVIGGHEDANGYMNIGRISHGGDIIVGKISSFWPGKAHFYFIDNGSEKHVDSYQVLMYNGDNFAIDPRIKK</sequence>
<gene>
    <name evidence="2" type="ORF">GEV33_008757</name>
</gene>
<dbReference type="AlphaFoldDB" id="A0A8J6HG00"/>
<dbReference type="EMBL" id="JABDTM020024710">
    <property type="protein sequence ID" value="KAH0814034.1"/>
    <property type="molecule type" value="Genomic_DNA"/>
</dbReference>
<dbReference type="InterPro" id="IPR006616">
    <property type="entry name" value="DM9_repeat"/>
</dbReference>
<evidence type="ECO:0008006" key="4">
    <source>
        <dbReference type="Google" id="ProtNLM"/>
    </source>
</evidence>
<keyword evidence="1" id="KW-0732">Signal</keyword>
<accession>A0A8J6HG00</accession>
<feature type="chain" id="PRO_5035270365" description="DUF3421 domain containing protein" evidence="1">
    <location>
        <begin position="23"/>
        <end position="324"/>
    </location>
</feature>
<evidence type="ECO:0000256" key="1">
    <source>
        <dbReference type="SAM" id="SignalP"/>
    </source>
</evidence>
<name>A0A8J6HG00_TENMO</name>
<evidence type="ECO:0000313" key="2">
    <source>
        <dbReference type="EMBL" id="KAH0814034.1"/>
    </source>
</evidence>
<dbReference type="PANTHER" id="PTHR31649">
    <property type="entry name" value="AGAP009604-PA"/>
    <property type="match status" value="1"/>
</dbReference>
<feature type="signal peptide" evidence="1">
    <location>
        <begin position="1"/>
        <end position="22"/>
    </location>
</feature>
<comment type="caution">
    <text evidence="2">The sequence shown here is derived from an EMBL/GenBank/DDBJ whole genome shotgun (WGS) entry which is preliminary data.</text>
</comment>
<dbReference type="Proteomes" id="UP000719412">
    <property type="component" value="Unassembled WGS sequence"/>
</dbReference>
<proteinExistence type="predicted"/>
<evidence type="ECO:0000313" key="3">
    <source>
        <dbReference type="Proteomes" id="UP000719412"/>
    </source>
</evidence>
<protein>
    <recommendedName>
        <fullName evidence="4">DUF3421 domain containing protein</fullName>
    </recommendedName>
</protein>